<dbReference type="InterPro" id="IPR008160">
    <property type="entry name" value="Collagen"/>
</dbReference>
<keyword evidence="2" id="KW-0272">Extracellular matrix</keyword>
<feature type="compositionally biased region" description="Low complexity" evidence="4">
    <location>
        <begin position="83"/>
        <end position="95"/>
    </location>
</feature>
<feature type="compositionally biased region" description="Basic and acidic residues" evidence="4">
    <location>
        <begin position="38"/>
        <end position="53"/>
    </location>
</feature>
<feature type="compositionally biased region" description="Basic and acidic residues" evidence="4">
    <location>
        <begin position="171"/>
        <end position="181"/>
    </location>
</feature>
<dbReference type="PANTHER" id="PTHR24023:SF1082">
    <property type="entry name" value="COLLAGEN TRIPLE HELIX REPEAT"/>
    <property type="match status" value="1"/>
</dbReference>
<dbReference type="PANTHER" id="PTHR24023">
    <property type="entry name" value="COLLAGEN ALPHA"/>
    <property type="match status" value="1"/>
</dbReference>
<dbReference type="GO" id="GO:0031012">
    <property type="term" value="C:extracellular matrix"/>
    <property type="evidence" value="ECO:0007669"/>
    <property type="project" value="TreeGrafter"/>
</dbReference>
<comment type="subcellular location">
    <subcellularLocation>
        <location evidence="1">Secreted</location>
        <location evidence="1">Extracellular space</location>
        <location evidence="1">Extracellular matrix</location>
    </subcellularLocation>
</comment>
<feature type="compositionally biased region" description="Basic and acidic residues" evidence="4">
    <location>
        <begin position="96"/>
        <end position="116"/>
    </location>
</feature>
<dbReference type="AlphaFoldDB" id="D2HDK0"/>
<dbReference type="InterPro" id="IPR050149">
    <property type="entry name" value="Collagen_superfamily"/>
</dbReference>
<accession>D2HDK0</accession>
<name>D2HDK0_AILME</name>
<dbReference type="EMBL" id="GL192722">
    <property type="protein sequence ID" value="EFB28664.1"/>
    <property type="molecule type" value="Genomic_DNA"/>
</dbReference>
<evidence type="ECO:0000313" key="5">
    <source>
        <dbReference type="EMBL" id="EFB28664.1"/>
    </source>
</evidence>
<keyword evidence="3" id="KW-0379">Hydroxylation</keyword>
<reference evidence="5" key="1">
    <citation type="journal article" date="2010" name="Nature">
        <title>The sequence and de novo assembly of the giant panda genome.</title>
        <authorList>
            <person name="Li R."/>
            <person name="Fan W."/>
            <person name="Tian G."/>
            <person name="Zhu H."/>
            <person name="He L."/>
            <person name="Cai J."/>
            <person name="Huang Q."/>
            <person name="Cai Q."/>
            <person name="Li B."/>
            <person name="Bai Y."/>
            <person name="Zhang Z."/>
            <person name="Zhang Y."/>
            <person name="Wang W."/>
            <person name="Li J."/>
            <person name="Wei F."/>
            <person name="Li H."/>
            <person name="Jian M."/>
            <person name="Li J."/>
            <person name="Zhang Z."/>
            <person name="Nielsen R."/>
            <person name="Li D."/>
            <person name="Gu W."/>
            <person name="Yang Z."/>
            <person name="Xuan Z."/>
            <person name="Ryder O.A."/>
            <person name="Leung F.C."/>
            <person name="Zhou Y."/>
            <person name="Cao J."/>
            <person name="Sun X."/>
            <person name="Fu Y."/>
            <person name="Fang X."/>
            <person name="Guo X."/>
            <person name="Wang B."/>
            <person name="Hou R."/>
            <person name="Shen F."/>
            <person name="Mu B."/>
            <person name="Ni P."/>
            <person name="Lin R."/>
            <person name="Qian W."/>
            <person name="Wang G."/>
            <person name="Yu C."/>
            <person name="Nie W."/>
            <person name="Wang J."/>
            <person name="Wu Z."/>
            <person name="Liang H."/>
            <person name="Min J."/>
            <person name="Wu Q."/>
            <person name="Cheng S."/>
            <person name="Ruan J."/>
            <person name="Wang M."/>
            <person name="Shi Z."/>
            <person name="Wen M."/>
            <person name="Liu B."/>
            <person name="Ren X."/>
            <person name="Zheng H."/>
            <person name="Dong D."/>
            <person name="Cook K."/>
            <person name="Shan G."/>
            <person name="Zhang H."/>
            <person name="Kosiol C."/>
            <person name="Xie X."/>
            <person name="Lu Z."/>
            <person name="Zheng H."/>
            <person name="Li Y."/>
            <person name="Steiner C.C."/>
            <person name="Lam T.T."/>
            <person name="Lin S."/>
            <person name="Zhang Q."/>
            <person name="Li G."/>
            <person name="Tian J."/>
            <person name="Gong T."/>
            <person name="Liu H."/>
            <person name="Zhang D."/>
            <person name="Fang L."/>
            <person name="Ye C."/>
            <person name="Zhang J."/>
            <person name="Hu W."/>
            <person name="Xu A."/>
            <person name="Ren Y."/>
            <person name="Zhang G."/>
            <person name="Bruford M.W."/>
            <person name="Li Q."/>
            <person name="Ma L."/>
            <person name="Guo Y."/>
            <person name="An N."/>
            <person name="Hu Y."/>
            <person name="Zheng Y."/>
            <person name="Shi Y."/>
            <person name="Li Z."/>
            <person name="Liu Q."/>
            <person name="Chen Y."/>
            <person name="Zhao J."/>
            <person name="Qu N."/>
            <person name="Zhao S."/>
            <person name="Tian F."/>
            <person name="Wang X."/>
            <person name="Wang H."/>
            <person name="Xu L."/>
            <person name="Liu X."/>
            <person name="Vinar T."/>
            <person name="Wang Y."/>
            <person name="Lam T.W."/>
            <person name="Yiu S.M."/>
            <person name="Liu S."/>
            <person name="Zhang H."/>
            <person name="Li D."/>
            <person name="Huang Y."/>
            <person name="Wang X."/>
            <person name="Yang G."/>
            <person name="Jiang Z."/>
            <person name="Wang J."/>
            <person name="Qin N."/>
            <person name="Li L."/>
            <person name="Li J."/>
            <person name="Bolund L."/>
            <person name="Kristiansen K."/>
            <person name="Wong G.K."/>
            <person name="Olson M."/>
            <person name="Zhang X."/>
            <person name="Li S."/>
            <person name="Yang H."/>
            <person name="Wang J."/>
            <person name="Wang J."/>
        </authorList>
    </citation>
    <scope>NUCLEOTIDE SEQUENCE [LARGE SCALE GENOMIC DNA]</scope>
</reference>
<evidence type="ECO:0000256" key="4">
    <source>
        <dbReference type="SAM" id="MobiDB-lite"/>
    </source>
</evidence>
<feature type="region of interest" description="Disordered" evidence="4">
    <location>
        <begin position="164"/>
        <end position="226"/>
    </location>
</feature>
<organism evidence="5">
    <name type="scientific">Ailuropoda melanoleuca</name>
    <name type="common">Giant panda</name>
    <dbReference type="NCBI Taxonomy" id="9646"/>
    <lineage>
        <taxon>Eukaryota</taxon>
        <taxon>Metazoa</taxon>
        <taxon>Chordata</taxon>
        <taxon>Craniata</taxon>
        <taxon>Vertebrata</taxon>
        <taxon>Euteleostomi</taxon>
        <taxon>Mammalia</taxon>
        <taxon>Eutheria</taxon>
        <taxon>Laurasiatheria</taxon>
        <taxon>Carnivora</taxon>
        <taxon>Caniformia</taxon>
        <taxon>Ursidae</taxon>
        <taxon>Ailuropoda</taxon>
    </lineage>
</organism>
<feature type="compositionally biased region" description="Basic residues" evidence="4">
    <location>
        <begin position="200"/>
        <end position="209"/>
    </location>
</feature>
<feature type="compositionally biased region" description="Pro residues" evidence="4">
    <location>
        <begin position="213"/>
        <end position="226"/>
    </location>
</feature>
<feature type="region of interest" description="Disordered" evidence="4">
    <location>
        <begin position="31"/>
        <end position="143"/>
    </location>
</feature>
<gene>
    <name evidence="5" type="ORF">PANDA_008774</name>
</gene>
<keyword evidence="2" id="KW-0964">Secreted</keyword>
<dbReference type="InParanoid" id="D2HDK0"/>
<proteinExistence type="predicted"/>
<evidence type="ECO:0000256" key="1">
    <source>
        <dbReference type="ARBA" id="ARBA00004498"/>
    </source>
</evidence>
<dbReference type="Pfam" id="PF01391">
    <property type="entry name" value="Collagen"/>
    <property type="match status" value="1"/>
</dbReference>
<dbReference type="GO" id="GO:0005615">
    <property type="term" value="C:extracellular space"/>
    <property type="evidence" value="ECO:0007669"/>
    <property type="project" value="TreeGrafter"/>
</dbReference>
<evidence type="ECO:0000256" key="2">
    <source>
        <dbReference type="ARBA" id="ARBA00022530"/>
    </source>
</evidence>
<sequence>MANLFGARHYADAFNSQNIYEKGTVYGEIQGEQGFEGTKGEIGEKGERGEKGDPGLAGINGQNGLKGDSGPHGPPGPKGEKGSLGIQGPQGPPGKEGQRDSAKGGGKIKGEYKKNPPNDPPPEPQGPSGTLAFPGNPTLYWGKVGAEGESDCLVICQRVLSKICSEGTEIDGGRSRDKHETTIPPIALPPPARALAPSPKRSHPGRRGKTGPPGKPGPPGLPVSKQ</sequence>
<protein>
    <submittedName>
        <fullName evidence="5">Uncharacterized protein</fullName>
    </submittedName>
</protein>
<evidence type="ECO:0000256" key="3">
    <source>
        <dbReference type="ARBA" id="ARBA00023278"/>
    </source>
</evidence>